<keyword evidence="9" id="KW-1185">Reference proteome</keyword>
<evidence type="ECO:0000259" key="7">
    <source>
        <dbReference type="Pfam" id="PF00924"/>
    </source>
</evidence>
<accession>A0ABW9KGF4</accession>
<dbReference type="Proteomes" id="UP001634747">
    <property type="component" value="Unassembled WGS sequence"/>
</dbReference>
<dbReference type="Gene3D" id="1.10.287.1260">
    <property type="match status" value="1"/>
</dbReference>
<dbReference type="PANTHER" id="PTHR30566:SF5">
    <property type="entry name" value="MECHANOSENSITIVE ION CHANNEL PROTEIN 1, MITOCHONDRIAL-RELATED"/>
    <property type="match status" value="1"/>
</dbReference>
<name>A0ABW9KGF4_9BACT</name>
<evidence type="ECO:0000256" key="4">
    <source>
        <dbReference type="ARBA" id="ARBA00022989"/>
    </source>
</evidence>
<feature type="domain" description="Mechanosensitive ion channel MscS" evidence="7">
    <location>
        <begin position="114"/>
        <end position="157"/>
    </location>
</feature>
<feature type="transmembrane region" description="Helical" evidence="6">
    <location>
        <begin position="33"/>
        <end position="53"/>
    </location>
</feature>
<feature type="transmembrane region" description="Helical" evidence="6">
    <location>
        <begin position="102"/>
        <end position="125"/>
    </location>
</feature>
<dbReference type="EMBL" id="JBJYXY010000001">
    <property type="protein sequence ID" value="MFN2974298.1"/>
    <property type="molecule type" value="Genomic_DNA"/>
</dbReference>
<dbReference type="InterPro" id="IPR010920">
    <property type="entry name" value="LSM_dom_sf"/>
</dbReference>
<organism evidence="8 9">
    <name type="scientific">Terriglobus aquaticus</name>
    <dbReference type="NCBI Taxonomy" id="940139"/>
    <lineage>
        <taxon>Bacteria</taxon>
        <taxon>Pseudomonadati</taxon>
        <taxon>Acidobacteriota</taxon>
        <taxon>Terriglobia</taxon>
        <taxon>Terriglobales</taxon>
        <taxon>Acidobacteriaceae</taxon>
        <taxon>Terriglobus</taxon>
    </lineage>
</organism>
<keyword evidence="5 6" id="KW-0472">Membrane</keyword>
<evidence type="ECO:0000256" key="6">
    <source>
        <dbReference type="SAM" id="Phobius"/>
    </source>
</evidence>
<keyword evidence="3 6" id="KW-0812">Transmembrane</keyword>
<dbReference type="SUPFAM" id="SSF82689">
    <property type="entry name" value="Mechanosensitive channel protein MscS (YggB), C-terminal domain"/>
    <property type="match status" value="1"/>
</dbReference>
<dbReference type="InterPro" id="IPR011066">
    <property type="entry name" value="MscS_channel_C_sf"/>
</dbReference>
<keyword evidence="4 6" id="KW-1133">Transmembrane helix</keyword>
<reference evidence="8 9" key="1">
    <citation type="submission" date="2024-12" db="EMBL/GenBank/DDBJ databases">
        <authorList>
            <person name="Lee Y."/>
        </authorList>
    </citation>
    <scope>NUCLEOTIDE SEQUENCE [LARGE SCALE GENOMIC DNA]</scope>
    <source>
        <strain evidence="8 9">03SUJ4</strain>
    </source>
</reference>
<evidence type="ECO:0000256" key="3">
    <source>
        <dbReference type="ARBA" id="ARBA00022692"/>
    </source>
</evidence>
<gene>
    <name evidence="8" type="ORF">ACK2TP_00840</name>
</gene>
<protein>
    <submittedName>
        <fullName evidence="8">Mechanosensitive ion channel family protein</fullName>
    </submittedName>
</protein>
<dbReference type="InterPro" id="IPR006685">
    <property type="entry name" value="MscS_channel_2nd"/>
</dbReference>
<dbReference type="PANTHER" id="PTHR30566">
    <property type="entry name" value="YNAI-RELATED MECHANOSENSITIVE ION CHANNEL"/>
    <property type="match status" value="1"/>
</dbReference>
<dbReference type="Gene3D" id="2.30.30.60">
    <property type="match status" value="1"/>
</dbReference>
<dbReference type="SUPFAM" id="SSF50182">
    <property type="entry name" value="Sm-like ribonucleoproteins"/>
    <property type="match status" value="1"/>
</dbReference>
<evidence type="ECO:0000313" key="8">
    <source>
        <dbReference type="EMBL" id="MFN2974298.1"/>
    </source>
</evidence>
<comment type="subcellular location">
    <subcellularLocation>
        <location evidence="1">Cell membrane</location>
        <topology evidence="1">Multi-pass membrane protein</topology>
    </subcellularLocation>
</comment>
<keyword evidence="2" id="KW-1003">Cell membrane</keyword>
<evidence type="ECO:0000256" key="2">
    <source>
        <dbReference type="ARBA" id="ARBA00022475"/>
    </source>
</evidence>
<proteinExistence type="predicted"/>
<evidence type="ECO:0000256" key="1">
    <source>
        <dbReference type="ARBA" id="ARBA00004651"/>
    </source>
</evidence>
<dbReference type="InterPro" id="IPR023408">
    <property type="entry name" value="MscS_beta-dom_sf"/>
</dbReference>
<sequence length="334" mass="37104">MNHDWVQFVGPSHNLQIYGVKLLGVDAQNGRKLLFSIVFLLLLWVIRGVLQAAAKAMRSRESRIAVFWTGQGVSLVTFALGLLGLMSIWFDNPARLATGVGLVGAGLAFALQKVITSFAAYFIILRGNTFNVGDRIALGGVRGDVISLSFFQTVIMEMGEPPSMQSAKPDVWVQSRQFSGRIVTVSNSTLFDAPVFNYTRDFPFLWEEMQLPISYKDNRAAAEQILLEAAQAETVEISTLAAPQLEHLRQKFLLEAIDLKPRVYWRLTDNWVELTVRFLVKDHDIRGLKDRMSRRVIAEMDKAGIGIASGTYEIVGMPPLEVKMEAPAGVSGRS</sequence>
<dbReference type="RefSeq" id="WP_263414134.1">
    <property type="nucleotide sequence ID" value="NZ_BAABBH010000001.1"/>
</dbReference>
<comment type="caution">
    <text evidence="8">The sequence shown here is derived from an EMBL/GenBank/DDBJ whole genome shotgun (WGS) entry which is preliminary data.</text>
</comment>
<evidence type="ECO:0000313" key="9">
    <source>
        <dbReference type="Proteomes" id="UP001634747"/>
    </source>
</evidence>
<evidence type="ECO:0000256" key="5">
    <source>
        <dbReference type="ARBA" id="ARBA00023136"/>
    </source>
</evidence>
<dbReference type="Gene3D" id="3.30.70.100">
    <property type="match status" value="1"/>
</dbReference>
<feature type="transmembrane region" description="Helical" evidence="6">
    <location>
        <begin position="65"/>
        <end position="90"/>
    </location>
</feature>
<dbReference type="Pfam" id="PF00924">
    <property type="entry name" value="MS_channel_2nd"/>
    <property type="match status" value="1"/>
</dbReference>